<dbReference type="InterPro" id="IPR015421">
    <property type="entry name" value="PyrdxlP-dep_Trfase_major"/>
</dbReference>
<dbReference type="GO" id="GO:0008483">
    <property type="term" value="F:transaminase activity"/>
    <property type="evidence" value="ECO:0007669"/>
    <property type="project" value="UniProtKB-KW"/>
</dbReference>
<dbReference type="GO" id="GO:0000271">
    <property type="term" value="P:polysaccharide biosynthetic process"/>
    <property type="evidence" value="ECO:0007669"/>
    <property type="project" value="TreeGrafter"/>
</dbReference>
<comment type="caution">
    <text evidence="3">The sequence shown here is derived from an EMBL/GenBank/DDBJ whole genome shotgun (WGS) entry which is preliminary data.</text>
</comment>
<organism evidence="3 4">
    <name type="scientific">Bifidobacterium margollesii</name>
    <dbReference type="NCBI Taxonomy" id="2020964"/>
    <lineage>
        <taxon>Bacteria</taxon>
        <taxon>Bacillati</taxon>
        <taxon>Actinomycetota</taxon>
        <taxon>Actinomycetes</taxon>
        <taxon>Bifidobacteriales</taxon>
        <taxon>Bifidobacteriaceae</taxon>
        <taxon>Bifidobacterium</taxon>
    </lineage>
</organism>
<keyword evidence="4" id="KW-1185">Reference proteome</keyword>
<evidence type="ECO:0000256" key="1">
    <source>
        <dbReference type="ARBA" id="ARBA00001933"/>
    </source>
</evidence>
<accession>A0A2N5JBR8</accession>
<keyword evidence="3" id="KW-0808">Transferase</keyword>
<evidence type="ECO:0000313" key="4">
    <source>
        <dbReference type="Proteomes" id="UP000235050"/>
    </source>
</evidence>
<evidence type="ECO:0000256" key="2">
    <source>
        <dbReference type="RuleBase" id="RU004508"/>
    </source>
</evidence>
<dbReference type="OrthoDB" id="3181046at2"/>
<reference evidence="3 4" key="1">
    <citation type="submission" date="2017-07" db="EMBL/GenBank/DDBJ databases">
        <title>Bifidobacterium novel species.</title>
        <authorList>
            <person name="Lugli G.A."/>
            <person name="Milani C."/>
            <person name="Duranti S."/>
            <person name="Mangifesta M."/>
        </authorList>
    </citation>
    <scope>NUCLEOTIDE SEQUENCE [LARGE SCALE GENOMIC DNA]</scope>
    <source>
        <strain evidence="4">Uis1B</strain>
    </source>
</reference>
<dbReference type="PANTHER" id="PTHR30244:SF34">
    <property type="entry name" value="DTDP-4-AMINO-4,6-DIDEOXYGALACTOSE TRANSAMINASE"/>
    <property type="match status" value="1"/>
</dbReference>
<dbReference type="GO" id="GO:0030170">
    <property type="term" value="F:pyridoxal phosphate binding"/>
    <property type="evidence" value="ECO:0007669"/>
    <property type="project" value="TreeGrafter"/>
</dbReference>
<protein>
    <submittedName>
        <fullName evidence="3">Aminotransferase DegT</fullName>
    </submittedName>
</protein>
<dbReference type="Gene3D" id="3.90.1150.10">
    <property type="entry name" value="Aspartate Aminotransferase, domain 1"/>
    <property type="match status" value="1"/>
</dbReference>
<proteinExistence type="inferred from homology"/>
<dbReference type="InterPro" id="IPR015424">
    <property type="entry name" value="PyrdxlP-dep_Trfase"/>
</dbReference>
<sequence length="401" mass="44130">MSINGTTSTRTDSESCRALADRTGTNARDWYPVFKARYGMSVVFETVRDQRSKGSVVTQLFTCCTAVDPIVSAGLDPVYADIDRHTISIDADRLDLDAVPAPRAVMLQHTFGLIDTASSTTLAAKAHDAGALVMEDCAHCVGRMARDERGLPLADVSIHSFGVEKMLPTRFGGAVWINPRLAATDPALDREIRSRLAALPVPGRRLDLVTKLYVNENRVFSRLGGLGGSLRNAFTGFGWYEPPIAQVERQGRLAYPPFAPTVWIDAKAASALRRLDENEESRRRIVDVYRRRLADVPSLEIPSAAVAEPNQPLLRFPLFAVDTATADRLIDVVRAAGGYAERWYRPELFPGVTDERAYGLDRLDRTTVTVSDELVDRALCLPTELDERRAESICDALLAAV</sequence>
<dbReference type="Gene3D" id="3.40.640.10">
    <property type="entry name" value="Type I PLP-dependent aspartate aminotransferase-like (Major domain)"/>
    <property type="match status" value="1"/>
</dbReference>
<dbReference type="RefSeq" id="WP_101615220.1">
    <property type="nucleotide sequence ID" value="NZ_NMWU01000007.1"/>
</dbReference>
<comment type="cofactor">
    <cofactor evidence="1">
        <name>pyridoxal 5'-phosphate</name>
        <dbReference type="ChEBI" id="CHEBI:597326"/>
    </cofactor>
</comment>
<dbReference type="Proteomes" id="UP000235050">
    <property type="component" value="Unassembled WGS sequence"/>
</dbReference>
<name>A0A2N5JBR8_9BIFI</name>
<dbReference type="AlphaFoldDB" id="A0A2N5JBR8"/>
<keyword evidence="3" id="KW-0032">Aminotransferase</keyword>
<dbReference type="Pfam" id="PF01041">
    <property type="entry name" value="DegT_DnrJ_EryC1"/>
    <property type="match status" value="2"/>
</dbReference>
<comment type="similarity">
    <text evidence="2">Belongs to the DegT/DnrJ/EryC1 family.</text>
</comment>
<dbReference type="EMBL" id="NMWU01000007">
    <property type="protein sequence ID" value="PLS31648.1"/>
    <property type="molecule type" value="Genomic_DNA"/>
</dbReference>
<dbReference type="PANTHER" id="PTHR30244">
    <property type="entry name" value="TRANSAMINASE"/>
    <property type="match status" value="1"/>
</dbReference>
<gene>
    <name evidence="3" type="ORF">Uis1B_0469</name>
</gene>
<evidence type="ECO:0000313" key="3">
    <source>
        <dbReference type="EMBL" id="PLS31648.1"/>
    </source>
</evidence>
<keyword evidence="2" id="KW-0663">Pyridoxal phosphate</keyword>
<dbReference type="InterPro" id="IPR015422">
    <property type="entry name" value="PyrdxlP-dep_Trfase_small"/>
</dbReference>
<dbReference type="SUPFAM" id="SSF53383">
    <property type="entry name" value="PLP-dependent transferases"/>
    <property type="match status" value="1"/>
</dbReference>
<dbReference type="InterPro" id="IPR000653">
    <property type="entry name" value="DegT/StrS_aminotransferase"/>
</dbReference>